<keyword evidence="3" id="KW-0677">Repeat</keyword>
<dbReference type="PANTHER" id="PTHR45944">
    <property type="entry name" value="SCHNURRI, ISOFORM F"/>
    <property type="match status" value="1"/>
</dbReference>
<evidence type="ECO:0000259" key="11">
    <source>
        <dbReference type="PROSITE" id="PS50157"/>
    </source>
</evidence>
<evidence type="ECO:0000256" key="6">
    <source>
        <dbReference type="ARBA" id="ARBA00023015"/>
    </source>
</evidence>
<dbReference type="PANTHER" id="PTHR45944:SF2">
    <property type="entry name" value="SCHNURRI, ISOFORM F"/>
    <property type="match status" value="1"/>
</dbReference>
<protein>
    <recommendedName>
        <fullName evidence="11">C2H2-type domain-containing protein</fullName>
    </recommendedName>
</protein>
<dbReference type="Gene3D" id="3.30.160.60">
    <property type="entry name" value="Classic Zinc Finger"/>
    <property type="match status" value="2"/>
</dbReference>
<dbReference type="GO" id="GO:0000978">
    <property type="term" value="F:RNA polymerase II cis-regulatory region sequence-specific DNA binding"/>
    <property type="evidence" value="ECO:0007669"/>
    <property type="project" value="TreeGrafter"/>
</dbReference>
<feature type="domain" description="C2H2-type" evidence="11">
    <location>
        <begin position="940"/>
        <end position="964"/>
    </location>
</feature>
<evidence type="ECO:0000313" key="13">
    <source>
        <dbReference type="Proteomes" id="UP000694388"/>
    </source>
</evidence>
<reference evidence="12" key="2">
    <citation type="submission" date="2025-09" db="UniProtKB">
        <authorList>
            <consortium name="Ensembl"/>
        </authorList>
    </citation>
    <scope>IDENTIFICATION</scope>
</reference>
<proteinExistence type="predicted"/>
<dbReference type="InterPro" id="IPR013087">
    <property type="entry name" value="Znf_C2H2_type"/>
</dbReference>
<feature type="domain" description="C2H2-type" evidence="11">
    <location>
        <begin position="912"/>
        <end position="939"/>
    </location>
</feature>
<dbReference type="GeneTree" id="ENSGT00940000157218"/>
<feature type="compositionally biased region" description="Basic residues" evidence="10">
    <location>
        <begin position="286"/>
        <end position="295"/>
    </location>
</feature>
<dbReference type="Proteomes" id="UP000694388">
    <property type="component" value="Unplaced"/>
</dbReference>
<keyword evidence="13" id="KW-1185">Reference proteome</keyword>
<dbReference type="PROSITE" id="PS50157">
    <property type="entry name" value="ZINC_FINGER_C2H2_2"/>
    <property type="match status" value="2"/>
</dbReference>
<keyword evidence="6" id="KW-0805">Transcription regulation</keyword>
<evidence type="ECO:0000256" key="2">
    <source>
        <dbReference type="ARBA" id="ARBA00022723"/>
    </source>
</evidence>
<dbReference type="GO" id="GO:0008270">
    <property type="term" value="F:zinc ion binding"/>
    <property type="evidence" value="ECO:0007669"/>
    <property type="project" value="UniProtKB-KW"/>
</dbReference>
<feature type="region of interest" description="Disordered" evidence="10">
    <location>
        <begin position="718"/>
        <end position="755"/>
    </location>
</feature>
<feature type="region of interest" description="Disordered" evidence="10">
    <location>
        <begin position="267"/>
        <end position="295"/>
    </location>
</feature>
<evidence type="ECO:0000313" key="12">
    <source>
        <dbReference type="Ensembl" id="ENSEBUP00000022007.1"/>
    </source>
</evidence>
<keyword evidence="7" id="KW-0804">Transcription</keyword>
<sequence>MNDSRPAISRQDVCSFSVARTPIAAVAPLSPFLDSEGVRATTRLPISNPKNGLLGFSSYPPTARMLKTESLEQVHLGKTPNEAVFERSHSLETSPSSRRLSATKANSVDFLLGKTSAQQSGGKISVIQHTNSLSRGGSLEAIDTVHVQKADLEKGGPPAHNQESSQENDVGCSIYSKETTAESGVCCQDGDNSNVDEKCRTELTPKGKFLGMAEFQRGIKENDVSDAKTRLFVPAKVDMSAQTALSKSPPQTCVRDASLTVTEQHAVITSQTSSKETVSQTSSSHISKRNSPHKRQLLRQLSVSDEFELHDSASLRTMTDGTLPSKNVATTASNVQSRDVWMSDSQNQQASMRCSTSWSTVAISSAVTIPLPFENPLFMPKYMIQLHNGSGIQVPDACSSSSMPAVTLPTSLPPQNDATNSNAVSAPINLTMSYHSQHGDQKIGLEESIPSVSTAAFSILQMAAAATPNAPLPGIQSSIRDLSSSNFTGDHNINPALYPITDPVSEAFPDHTDTKYPPGSSPTKTTSSDVFVPLKPQSVTFHELTNQPQPLCTVFQTPQTLPLTGEKDCLPTLQNFGQTQTPSGTLSGNEVSFSSSSSSIFSSSSSTSSLTSSSLNCTAALTSNSTPASCTNSSSSVYSYKTSTSNSPTLVSAAKKRRLSYKKYGKKAEKHVIEKRTPKLSTRGKKVNVTEVTEKIESTEIIENDEARPVTMAPKLAQGAETRQHEGNENDSGPASSSSVSTPSRATEIADGNSTHKETLLFDGEETCGENVSLPKCKLVQQCELETTQLSAGSGAAPETSCQSGARPTGHRALSSRGCRRPQTCETQARKPCEEMKIKIEESNEGSGMDEMNEPSLLDEDEENALQTDTELVDEDIDQHFKKSVTTLQDIEGGYMSTEQYVYVRGRGRGRFVCQECGIRCHKPSMLRKHIRSHTDLRPYQCIPCSFSFKTKGNLTKHERSRAHYKQCLMKAGVDADAQEQDQSSDNGMQLVVL</sequence>
<organism evidence="12 13">
    <name type="scientific">Eptatretus burgeri</name>
    <name type="common">Inshore hagfish</name>
    <dbReference type="NCBI Taxonomy" id="7764"/>
    <lineage>
        <taxon>Eukaryota</taxon>
        <taxon>Metazoa</taxon>
        <taxon>Chordata</taxon>
        <taxon>Craniata</taxon>
        <taxon>Vertebrata</taxon>
        <taxon>Cyclostomata</taxon>
        <taxon>Myxini</taxon>
        <taxon>Myxiniformes</taxon>
        <taxon>Myxinidae</taxon>
        <taxon>Eptatretinae</taxon>
        <taxon>Eptatretus</taxon>
    </lineage>
</organism>
<keyword evidence="4 9" id="KW-0863">Zinc-finger</keyword>
<evidence type="ECO:0000256" key="8">
    <source>
        <dbReference type="ARBA" id="ARBA00023242"/>
    </source>
</evidence>
<evidence type="ECO:0000256" key="10">
    <source>
        <dbReference type="SAM" id="MobiDB-lite"/>
    </source>
</evidence>
<feature type="region of interest" description="Disordered" evidence="10">
    <location>
        <begin position="791"/>
        <end position="821"/>
    </location>
</feature>
<evidence type="ECO:0000256" key="5">
    <source>
        <dbReference type="ARBA" id="ARBA00022833"/>
    </source>
</evidence>
<dbReference type="FunFam" id="3.30.160.60:FF:000594">
    <property type="entry name" value="Transcription factor HIVEP2"/>
    <property type="match status" value="1"/>
</dbReference>
<dbReference type="Ensembl" id="ENSEBUT00000022583.1">
    <property type="protein sequence ID" value="ENSEBUP00000022007.1"/>
    <property type="gene ID" value="ENSEBUG00000013581.1"/>
</dbReference>
<feature type="region of interest" description="Disordered" evidence="10">
    <location>
        <begin position="505"/>
        <end position="530"/>
    </location>
</feature>
<feature type="region of interest" description="Disordered" evidence="10">
    <location>
        <begin position="836"/>
        <end position="855"/>
    </location>
</feature>
<evidence type="ECO:0000256" key="4">
    <source>
        <dbReference type="ARBA" id="ARBA00022771"/>
    </source>
</evidence>
<evidence type="ECO:0000256" key="9">
    <source>
        <dbReference type="PROSITE-ProRule" id="PRU00042"/>
    </source>
</evidence>
<evidence type="ECO:0000256" key="7">
    <source>
        <dbReference type="ARBA" id="ARBA00023163"/>
    </source>
</evidence>
<keyword evidence="2" id="KW-0479">Metal-binding</keyword>
<dbReference type="AlphaFoldDB" id="A0A8C4QZS3"/>
<dbReference type="GO" id="GO:0000981">
    <property type="term" value="F:DNA-binding transcription factor activity, RNA polymerase II-specific"/>
    <property type="evidence" value="ECO:0007669"/>
    <property type="project" value="TreeGrafter"/>
</dbReference>
<dbReference type="GO" id="GO:0005634">
    <property type="term" value="C:nucleus"/>
    <property type="evidence" value="ECO:0007669"/>
    <property type="project" value="UniProtKB-SubCell"/>
</dbReference>
<dbReference type="PROSITE" id="PS00028">
    <property type="entry name" value="ZINC_FINGER_C2H2_1"/>
    <property type="match status" value="2"/>
</dbReference>
<feature type="compositionally biased region" description="Low complexity" evidence="10">
    <location>
        <begin position="732"/>
        <end position="747"/>
    </location>
</feature>
<accession>A0A8C4QZS3</accession>
<keyword evidence="8" id="KW-0539">Nucleus</keyword>
<feature type="compositionally biased region" description="Low complexity" evidence="10">
    <location>
        <begin position="515"/>
        <end position="528"/>
    </location>
</feature>
<evidence type="ECO:0000256" key="1">
    <source>
        <dbReference type="ARBA" id="ARBA00004123"/>
    </source>
</evidence>
<reference evidence="12" key="1">
    <citation type="submission" date="2025-08" db="UniProtKB">
        <authorList>
            <consortium name="Ensembl"/>
        </authorList>
    </citation>
    <scope>IDENTIFICATION</scope>
</reference>
<dbReference type="InterPro" id="IPR036236">
    <property type="entry name" value="Znf_C2H2_sf"/>
</dbReference>
<name>A0A8C4QZS3_EPTBU</name>
<dbReference type="SUPFAM" id="SSF57667">
    <property type="entry name" value="beta-beta-alpha zinc fingers"/>
    <property type="match status" value="1"/>
</dbReference>
<evidence type="ECO:0000256" key="3">
    <source>
        <dbReference type="ARBA" id="ARBA00022737"/>
    </source>
</evidence>
<keyword evidence="5" id="KW-0862">Zinc</keyword>
<feature type="compositionally biased region" description="Low complexity" evidence="10">
    <location>
        <begin position="269"/>
        <end position="284"/>
    </location>
</feature>
<comment type="subcellular location">
    <subcellularLocation>
        <location evidence="1">Nucleus</location>
    </subcellularLocation>
</comment>
<dbReference type="SMART" id="SM00355">
    <property type="entry name" value="ZnF_C2H2"/>
    <property type="match status" value="2"/>
</dbReference>
<dbReference type="InterPro" id="IPR051969">
    <property type="entry name" value="Zinc-finger_DNA-bd_regulators"/>
</dbReference>